<protein>
    <recommendedName>
        <fullName evidence="2">Bacterial Ig-like domain-containing protein</fullName>
    </recommendedName>
</protein>
<name>A0A381QVD7_9ZZZZ</name>
<proteinExistence type="predicted"/>
<evidence type="ECO:0000313" key="1">
    <source>
        <dbReference type="EMBL" id="SUZ83345.1"/>
    </source>
</evidence>
<dbReference type="AlphaFoldDB" id="A0A381QVD7"/>
<organism evidence="1">
    <name type="scientific">marine metagenome</name>
    <dbReference type="NCBI Taxonomy" id="408172"/>
    <lineage>
        <taxon>unclassified sequences</taxon>
        <taxon>metagenomes</taxon>
        <taxon>ecological metagenomes</taxon>
    </lineage>
</organism>
<gene>
    <name evidence="1" type="ORF">METZ01_LOCUS36199</name>
</gene>
<accession>A0A381QVD7</accession>
<reference evidence="1" key="1">
    <citation type="submission" date="2018-05" db="EMBL/GenBank/DDBJ databases">
        <authorList>
            <person name="Lanie J.A."/>
            <person name="Ng W.-L."/>
            <person name="Kazmierczak K.M."/>
            <person name="Andrzejewski T.M."/>
            <person name="Davidsen T.M."/>
            <person name="Wayne K.J."/>
            <person name="Tettelin H."/>
            <person name="Glass J.I."/>
            <person name="Rusch D."/>
            <person name="Podicherti R."/>
            <person name="Tsui H.-C.T."/>
            <person name="Winkler M.E."/>
        </authorList>
    </citation>
    <scope>NUCLEOTIDE SEQUENCE</scope>
</reference>
<dbReference type="EMBL" id="UINC01001547">
    <property type="protein sequence ID" value="SUZ83345.1"/>
    <property type="molecule type" value="Genomic_DNA"/>
</dbReference>
<sequence length="263" mass="28307">MNHIKSPSLQENNLVSYGFRSSKAGTISYSGSCFSSTRNAIEGDHHILFVTMVEGKYDNCAIKVTDLEGNTSEPLQVPSFSVDFTAPELSKVGRFRVRSRNVEIGIKASEAGSLVYSGSCSGDLQHVKQGKSDVMVSFPGDGQYNDCELMLSDASGNTSQPLPLGTVFIDATPPVLAEIKPVAKKIHTNRPSYSFKTSKSGTLNFNGKCKGNVDKAVVGINHIALLTAEPGNYDDCSITLTDSSNNRSQPLKISPFEIVEDQS</sequence>
<evidence type="ECO:0008006" key="2">
    <source>
        <dbReference type="Google" id="ProtNLM"/>
    </source>
</evidence>